<dbReference type="eggNOG" id="ENOG5031BDZ">
    <property type="taxonomic scope" value="Bacteria"/>
</dbReference>
<dbReference type="Gene3D" id="3.30.2310.20">
    <property type="entry name" value="RelE-like"/>
    <property type="match status" value="1"/>
</dbReference>
<organism evidence="2 3">
    <name type="scientific">Candidatus Odyssella acanthamoebae</name>
    <dbReference type="NCBI Taxonomy" id="91604"/>
    <lineage>
        <taxon>Bacteria</taxon>
        <taxon>Pseudomonadati</taxon>
        <taxon>Pseudomonadota</taxon>
        <taxon>Alphaproteobacteria</taxon>
        <taxon>Holosporales</taxon>
        <taxon>Candidatus Paracaedibacteraceae</taxon>
        <taxon>Candidatus Odyssella</taxon>
    </lineage>
</organism>
<dbReference type="InterPro" id="IPR011990">
    <property type="entry name" value="TPR-like_helical_dom_sf"/>
</dbReference>
<dbReference type="RefSeq" id="WP_038464160.1">
    <property type="nucleotide sequence ID" value="NZ_CP008941.1"/>
</dbReference>
<evidence type="ECO:0000313" key="2">
    <source>
        <dbReference type="EMBL" id="AIK96128.1"/>
    </source>
</evidence>
<evidence type="ECO:0000313" key="3">
    <source>
        <dbReference type="Proteomes" id="UP000028926"/>
    </source>
</evidence>
<proteinExistence type="predicted"/>
<keyword evidence="3" id="KW-1185">Reference proteome</keyword>
<gene>
    <name evidence="2" type="ORF">ID47_04280</name>
</gene>
<reference evidence="2 3" key="1">
    <citation type="submission" date="2014-07" db="EMBL/GenBank/DDBJ databases">
        <title>Comparative genomic insights into amoeba endosymbionts belonging to the families of Holosporaceae and Candidatus Midichloriaceae within Rickettsiales.</title>
        <authorList>
            <person name="Wang Z."/>
            <person name="Wu M."/>
        </authorList>
    </citation>
    <scope>NUCLEOTIDE SEQUENCE [LARGE SCALE GENOMIC DNA]</scope>
    <source>
        <strain evidence="2">PRA3</strain>
    </source>
</reference>
<dbReference type="Gene3D" id="1.25.40.10">
    <property type="entry name" value="Tetratricopeptide repeat domain"/>
    <property type="match status" value="1"/>
</dbReference>
<name>A0A077AWW8_9PROT</name>
<dbReference type="AlphaFoldDB" id="A0A077AWW8"/>
<dbReference type="KEGG" id="paca:ID47_04280"/>
<dbReference type="OrthoDB" id="9801102at2"/>
<sequence length="743" mass="85163">MNRFIFSLLATTFSFLISSGVLGMDHPKMNVERVASQFSSFSNPELFQFPFLQEGREDKDQGQQKTQEGIRAKIQGDGNLARESFLEASALGSEAAMTQLGHIALGERNYQESFHWYNLAQHTSFLKTGTYSQGPSATGILKAGSQDPSLLNPEYLLLIKGFNRYDFSKHPTSVRAQFLLSQLCEKLIVYPSSPLNDNLYWGLAMLGNEPVLWERLGWLYEAKKLGPSLNEADRYQQEANCFWHSKTPEGWYALGDLIFEKQALHTLDGKRISNLERPLLAAECYRHCGLPKGLFMLGVMIHNKEIHRDENNEFFEEKDRDKVTARCLLKAGMPMSFYHIAELLKEKKIKCDTKGKFIDTDVPESFYAETAAFYCRKANLPVSRLALAGLIVTKAIKTDEKGKKITSEREYFSAVARCLEGLKREDFSFESDLKSYLTNLGAYIEQGILTYDEKGKKIKSEKQRGEIAAAYLREAGTPLALSNLSGLILQKLTDLDEFGNNIHTDEERFQTAERCSSSHYPYSIYNLALITLYRYPYIVDYKERALRYAFQAIVCGDDAAIDLYIQIKKEIEKASQPLKKEETKNLETEINKSSHQPLEEEEDAYSETVEDEITPAGRQKMKEITKKLKNHRVNYKKLVHRQISTKEFNDLLKNQNRDTQRGFQITWSDKAIKQFQTLPTYEAKKVNYLIQLIKEGDIQRGRPETLKDKNKIITRRIDKGDRLAYKLTENGIHIISTKGHIEK</sequence>
<dbReference type="EMBL" id="CP008941">
    <property type="protein sequence ID" value="AIK96128.1"/>
    <property type="molecule type" value="Genomic_DNA"/>
</dbReference>
<dbReference type="HOGENOM" id="CLU_373722_0_0_5"/>
<dbReference type="STRING" id="91604.ID47_04280"/>
<dbReference type="InterPro" id="IPR035093">
    <property type="entry name" value="RelE/ParE_toxin_dom_sf"/>
</dbReference>
<accession>A0A077AWW8</accession>
<protein>
    <submittedName>
        <fullName evidence="2">Uncharacterized protein</fullName>
    </submittedName>
</protein>
<dbReference type="Proteomes" id="UP000028926">
    <property type="component" value="Chromosome"/>
</dbReference>
<feature type="region of interest" description="Disordered" evidence="1">
    <location>
        <begin position="578"/>
        <end position="606"/>
    </location>
</feature>
<evidence type="ECO:0000256" key="1">
    <source>
        <dbReference type="SAM" id="MobiDB-lite"/>
    </source>
</evidence>
<dbReference type="SUPFAM" id="SSF143011">
    <property type="entry name" value="RelE-like"/>
    <property type="match status" value="1"/>
</dbReference>
<dbReference type="SUPFAM" id="SSF81901">
    <property type="entry name" value="HCP-like"/>
    <property type="match status" value="1"/>
</dbReference>
<feature type="compositionally biased region" description="Basic and acidic residues" evidence="1">
    <location>
        <begin position="578"/>
        <end position="592"/>
    </location>
</feature>